<gene>
    <name evidence="2" type="ORF">PVAP13_7KG024977</name>
</gene>
<evidence type="ECO:0000313" key="3">
    <source>
        <dbReference type="Proteomes" id="UP000823388"/>
    </source>
</evidence>
<sequence>MPPAAGNKAKQGPRCSTPACDAPPRWPPSPPCSTPPPRGHPPARIPQARGPPPPLQRHWGPPLRCWGASPPLRLGGPLLSCSSLICMI</sequence>
<reference evidence="2" key="1">
    <citation type="submission" date="2020-05" db="EMBL/GenBank/DDBJ databases">
        <title>WGS assembly of Panicum virgatum.</title>
        <authorList>
            <person name="Lovell J.T."/>
            <person name="Jenkins J."/>
            <person name="Shu S."/>
            <person name="Juenger T.E."/>
            <person name="Schmutz J."/>
        </authorList>
    </citation>
    <scope>NUCLEOTIDE SEQUENCE</scope>
    <source>
        <strain evidence="2">AP13</strain>
    </source>
</reference>
<accession>A0A8T0QC71</accession>
<evidence type="ECO:0000256" key="1">
    <source>
        <dbReference type="SAM" id="MobiDB-lite"/>
    </source>
</evidence>
<dbReference type="EMBL" id="CM029049">
    <property type="protein sequence ID" value="KAG2571005.1"/>
    <property type="molecule type" value="Genomic_DNA"/>
</dbReference>
<dbReference type="AlphaFoldDB" id="A0A8T0QC71"/>
<dbReference type="Proteomes" id="UP000823388">
    <property type="component" value="Chromosome 7K"/>
</dbReference>
<feature type="compositionally biased region" description="Pro residues" evidence="1">
    <location>
        <begin position="24"/>
        <end position="55"/>
    </location>
</feature>
<comment type="caution">
    <text evidence="2">The sequence shown here is derived from an EMBL/GenBank/DDBJ whole genome shotgun (WGS) entry which is preliminary data.</text>
</comment>
<name>A0A8T0QC71_PANVG</name>
<organism evidence="2 3">
    <name type="scientific">Panicum virgatum</name>
    <name type="common">Blackwell switchgrass</name>
    <dbReference type="NCBI Taxonomy" id="38727"/>
    <lineage>
        <taxon>Eukaryota</taxon>
        <taxon>Viridiplantae</taxon>
        <taxon>Streptophyta</taxon>
        <taxon>Embryophyta</taxon>
        <taxon>Tracheophyta</taxon>
        <taxon>Spermatophyta</taxon>
        <taxon>Magnoliopsida</taxon>
        <taxon>Liliopsida</taxon>
        <taxon>Poales</taxon>
        <taxon>Poaceae</taxon>
        <taxon>PACMAD clade</taxon>
        <taxon>Panicoideae</taxon>
        <taxon>Panicodae</taxon>
        <taxon>Paniceae</taxon>
        <taxon>Panicinae</taxon>
        <taxon>Panicum</taxon>
        <taxon>Panicum sect. Hiantes</taxon>
    </lineage>
</organism>
<feature type="region of interest" description="Disordered" evidence="1">
    <location>
        <begin position="1"/>
        <end position="59"/>
    </location>
</feature>
<keyword evidence="3" id="KW-1185">Reference proteome</keyword>
<proteinExistence type="predicted"/>
<protein>
    <submittedName>
        <fullName evidence="2">Uncharacterized protein</fullName>
    </submittedName>
</protein>
<evidence type="ECO:0000313" key="2">
    <source>
        <dbReference type="EMBL" id="KAG2571005.1"/>
    </source>
</evidence>